<keyword evidence="2" id="KW-0812">Transmembrane</keyword>
<feature type="transmembrane region" description="Helical" evidence="2">
    <location>
        <begin position="104"/>
        <end position="125"/>
    </location>
</feature>
<evidence type="ECO:0000256" key="2">
    <source>
        <dbReference type="SAM" id="Phobius"/>
    </source>
</evidence>
<dbReference type="PATRIC" id="fig|52.7.peg.1336"/>
<feature type="transmembrane region" description="Helical" evidence="2">
    <location>
        <begin position="486"/>
        <end position="503"/>
    </location>
</feature>
<proteinExistence type="predicted"/>
<gene>
    <name evidence="3" type="ORF">CMC5_012540</name>
</gene>
<dbReference type="RefSeq" id="WP_156338259.1">
    <property type="nucleotide sequence ID" value="NZ_CP012159.1"/>
</dbReference>
<feature type="transmembrane region" description="Helical" evidence="2">
    <location>
        <begin position="12"/>
        <end position="34"/>
    </location>
</feature>
<organism evidence="3 4">
    <name type="scientific">Chondromyces crocatus</name>
    <dbReference type="NCBI Taxonomy" id="52"/>
    <lineage>
        <taxon>Bacteria</taxon>
        <taxon>Pseudomonadati</taxon>
        <taxon>Myxococcota</taxon>
        <taxon>Polyangia</taxon>
        <taxon>Polyangiales</taxon>
        <taxon>Polyangiaceae</taxon>
        <taxon>Chondromyces</taxon>
    </lineage>
</organism>
<feature type="transmembrane region" description="Helical" evidence="2">
    <location>
        <begin position="46"/>
        <end position="65"/>
    </location>
</feature>
<evidence type="ECO:0000256" key="1">
    <source>
        <dbReference type="SAM" id="MobiDB-lite"/>
    </source>
</evidence>
<accession>A0A0K1E8E8</accession>
<feature type="transmembrane region" description="Helical" evidence="2">
    <location>
        <begin position="238"/>
        <end position="256"/>
    </location>
</feature>
<feature type="transmembrane region" description="Helical" evidence="2">
    <location>
        <begin position="77"/>
        <end position="98"/>
    </location>
</feature>
<keyword evidence="4" id="KW-1185">Reference proteome</keyword>
<feature type="transmembrane region" description="Helical" evidence="2">
    <location>
        <begin position="146"/>
        <end position="168"/>
    </location>
</feature>
<feature type="region of interest" description="Disordered" evidence="1">
    <location>
        <begin position="815"/>
        <end position="886"/>
    </location>
</feature>
<feature type="transmembrane region" description="Helical" evidence="2">
    <location>
        <begin position="509"/>
        <end position="528"/>
    </location>
</feature>
<keyword evidence="2" id="KW-0472">Membrane</keyword>
<feature type="transmembrane region" description="Helical" evidence="2">
    <location>
        <begin position="328"/>
        <end position="357"/>
    </location>
</feature>
<dbReference type="AlphaFoldDB" id="A0A0K1E8E8"/>
<feature type="compositionally biased region" description="Low complexity" evidence="1">
    <location>
        <begin position="844"/>
        <end position="869"/>
    </location>
</feature>
<feature type="transmembrane region" description="Helical" evidence="2">
    <location>
        <begin position="369"/>
        <end position="389"/>
    </location>
</feature>
<dbReference type="STRING" id="52.CMC5_012540"/>
<sequence length="886" mass="98287">MLGASPHLERARWVLLPLLILGAAVFFGNFVHGFYPIQRWLFWRYAAYWVLCAFWSAACVSAGHLTITRVLRRELPIVEQLVTSFAVGLFEFFLAMSLAGALHLYHPALFFTLPLIFIAAGFEPLRRYLTRAYRHLRHARRRAPPAPLWTWGFLLYGLLGAAMVYFLILTPDNIQFDSRWKHLALAEDYVAHGGIRRFAEGYTVATYPHIATFIYTWAFLLPGGLLFDKVELAAHMEFVGFLWTLVAIPATLRLLLPKGLTPRYFLLSFGARFLFPGVFLYDSSVSGGADHIAAIFALPTFTLLVRSWRDLSPRPLSLLLMTMAGGGLTKYTGAIIMVPFPALAVAVRAVHLGYLSVRGKIAPELRRNWYLGPLAAVGFGLLYTSPHWLKNLIWYTDPLYPTLYKHIALTPWTPDAADLYEWGYKDYQFWRPSRDADGVARTLRALVDFSFIPNDYKRYHGMVPLFGSLFTLLLACLPFVRGTARLWGIVGYAHVGLAAWYWTHHQDRYLQAIVPLFAATTATLIVLVWRAFETTGPSRVAALATRVTLAGLIGLQIIWGGDAYFIQTHAMIRSPQKAVIDLLSKGHLRKYDERFDVYPTWQSIGRALPKGARLLLHDNHNHLGIGAESVSDWGGWQFGISYGRLQSPREVHDLMLSLGVTHIAWEKHVSKGWDSIAGDLVFFHYATQNTKNRSEHSRMLLTELGPAPDADASFPNGVAWLGCNDDYKSGLYALSDLTVPAFGPKRLDFPAPRLAHAKTAGAFRTAGAPSASTFGLASAAGFLVVDPRCERALPASVLADFTLVATRRETMGKRPKRDLYIRTSGEPRSVPELPDTDAPDEPTAPDAAATAEPDTAGSAAPPASSARPGGSDDEDDDDTPGASDTP</sequence>
<keyword evidence="2" id="KW-1133">Transmembrane helix</keyword>
<evidence type="ECO:0000313" key="3">
    <source>
        <dbReference type="EMBL" id="AKT37124.1"/>
    </source>
</evidence>
<dbReference type="Proteomes" id="UP000067626">
    <property type="component" value="Chromosome"/>
</dbReference>
<dbReference type="EMBL" id="CP012159">
    <property type="protein sequence ID" value="AKT37124.1"/>
    <property type="molecule type" value="Genomic_DNA"/>
</dbReference>
<protein>
    <submittedName>
        <fullName evidence="3">Uncharacterized protein</fullName>
    </submittedName>
</protein>
<evidence type="ECO:0000313" key="4">
    <source>
        <dbReference type="Proteomes" id="UP000067626"/>
    </source>
</evidence>
<feature type="transmembrane region" description="Helical" evidence="2">
    <location>
        <begin position="206"/>
        <end position="226"/>
    </location>
</feature>
<name>A0A0K1E8E8_CHOCO</name>
<dbReference type="OrthoDB" id="5480304at2"/>
<feature type="transmembrane region" description="Helical" evidence="2">
    <location>
        <begin position="459"/>
        <end position="479"/>
    </location>
</feature>
<dbReference type="KEGG" id="ccro:CMC5_012540"/>
<reference evidence="3 4" key="1">
    <citation type="submission" date="2015-07" db="EMBL/GenBank/DDBJ databases">
        <title>Genome analysis of myxobacterium Chondromyces crocatus Cm c5 reveals a high potential for natural compound synthesis and the genetic basis for the loss of fruiting body formation.</title>
        <authorList>
            <person name="Zaburannyi N."/>
            <person name="Bunk B."/>
            <person name="Maier J."/>
            <person name="Overmann J."/>
            <person name="Mueller R."/>
        </authorList>
    </citation>
    <scope>NUCLEOTIDE SEQUENCE [LARGE SCALE GENOMIC DNA]</scope>
    <source>
        <strain evidence="3 4">Cm c5</strain>
    </source>
</reference>
<feature type="transmembrane region" description="Helical" evidence="2">
    <location>
        <begin position="540"/>
        <end position="559"/>
    </location>
</feature>